<reference evidence="2" key="1">
    <citation type="journal article" date="2020" name="BMC Genomics">
        <title>Correction to: Identification and distribution of gene clusters required for synthesis of sphingolipid metabolism inhibitors in diverse species of the filamentous fungus Fusarium.</title>
        <authorList>
            <person name="Kim H.S."/>
            <person name="Lohmar J.M."/>
            <person name="Busman M."/>
            <person name="Brown D.W."/>
            <person name="Naumann T.A."/>
            <person name="Divon H.H."/>
            <person name="Lysoe E."/>
            <person name="Uhlig S."/>
            <person name="Proctor R.H."/>
        </authorList>
    </citation>
    <scope>NUCLEOTIDE SEQUENCE</scope>
    <source>
        <strain evidence="2">NRRL 45417</strain>
    </source>
</reference>
<dbReference type="OrthoDB" id="5400196at2759"/>
<keyword evidence="1" id="KW-0472">Membrane</keyword>
<feature type="transmembrane region" description="Helical" evidence="1">
    <location>
        <begin position="41"/>
        <end position="58"/>
    </location>
</feature>
<evidence type="ECO:0000313" key="3">
    <source>
        <dbReference type="Proteomes" id="UP000604273"/>
    </source>
</evidence>
<dbReference type="Proteomes" id="UP000604273">
    <property type="component" value="Unassembled WGS sequence"/>
</dbReference>
<accession>A0A8H4T0M9</accession>
<reference evidence="2" key="2">
    <citation type="submission" date="2020-05" db="EMBL/GenBank/DDBJ databases">
        <authorList>
            <person name="Kim H.-S."/>
            <person name="Proctor R.H."/>
            <person name="Brown D.W."/>
        </authorList>
    </citation>
    <scope>NUCLEOTIDE SEQUENCE</scope>
    <source>
        <strain evidence="2">NRRL 45417</strain>
    </source>
</reference>
<keyword evidence="3" id="KW-1185">Reference proteome</keyword>
<evidence type="ECO:0000313" key="2">
    <source>
        <dbReference type="EMBL" id="KAF4949166.1"/>
    </source>
</evidence>
<dbReference type="EMBL" id="JABFAI010000245">
    <property type="protein sequence ID" value="KAF4949166.1"/>
    <property type="molecule type" value="Genomic_DNA"/>
</dbReference>
<keyword evidence="1" id="KW-1133">Transmembrane helix</keyword>
<comment type="caution">
    <text evidence="2">The sequence shown here is derived from an EMBL/GenBank/DDBJ whole genome shotgun (WGS) entry which is preliminary data.</text>
</comment>
<evidence type="ECO:0000256" key="1">
    <source>
        <dbReference type="SAM" id="Phobius"/>
    </source>
</evidence>
<feature type="transmembrane region" description="Helical" evidence="1">
    <location>
        <begin position="501"/>
        <end position="521"/>
    </location>
</feature>
<proteinExistence type="predicted"/>
<keyword evidence="1" id="KW-0812">Transmembrane</keyword>
<protein>
    <submittedName>
        <fullName evidence="2">Uncharacterized protein</fullName>
    </submittedName>
</protein>
<sequence length="576" mass="62131">MAPPASQVAYDLLVITCLVSLIPVMIWVTLASPIIARTTPSFIVAAITAIATLFTSVVKSRIQHGFMRHLEAPLRSISSASEAEQLVQRRLLDRKWRAVLRIEGPAETWHTRHIFLIYLLSGLLTTALVTTFTPTAGIQIINYEPLVPGAAYPFTDNGTSSACAGVMKNRTVQGAFGWRTSNDTGFFSSWLKDCPSSRVLAHVSNINNQNPEEFAYVEAGVAIHCTAMGAPTNRFLGTAFKKLNKQHGKFLKSTNQCVPVMTKNPVTCHKGGGKLERVPGNDSELLLTGDGLLKGASRSVGFARNLSVSSAMANYLWVRSVPSGAVGLSSALFSAINDPKGETRFSQDLARTINDPDKEAGTRGSETYVVTCDYNPQDSFEYRLVTLDLQAASATSNYTSAAYSRLLKGGPSCTPTKKTVSNLHFAAVGTSAYKMVMEDRKPPYAFNNSRNGLEDTLGVISAIAVSTMHLLDDAVVANAVEGKGGKANATIDVKRLGGNHYVLLFIILPALSLLILLFFFVTSFQSSCQLGGGVTDGKQPKRYAAESIREIITLGQPAQGEIQLVEQQPLIRPHGV</sequence>
<dbReference type="AlphaFoldDB" id="A0A8H4T0M9"/>
<organism evidence="2 3">
    <name type="scientific">Fusarium gaditjirri</name>
    <dbReference type="NCBI Taxonomy" id="282569"/>
    <lineage>
        <taxon>Eukaryota</taxon>
        <taxon>Fungi</taxon>
        <taxon>Dikarya</taxon>
        <taxon>Ascomycota</taxon>
        <taxon>Pezizomycotina</taxon>
        <taxon>Sordariomycetes</taxon>
        <taxon>Hypocreomycetidae</taxon>
        <taxon>Hypocreales</taxon>
        <taxon>Nectriaceae</taxon>
        <taxon>Fusarium</taxon>
        <taxon>Fusarium nisikadoi species complex</taxon>
    </lineage>
</organism>
<name>A0A8H4T0M9_9HYPO</name>
<feature type="transmembrane region" description="Helical" evidence="1">
    <location>
        <begin position="12"/>
        <end position="35"/>
    </location>
</feature>
<gene>
    <name evidence="2" type="ORF">FGADI_9082</name>
</gene>